<evidence type="ECO:0000256" key="2">
    <source>
        <dbReference type="ARBA" id="ARBA00022475"/>
    </source>
</evidence>
<accession>A0A428MQC2</accession>
<reference evidence="7 8" key="1">
    <citation type="submission" date="2018-12" db="EMBL/GenBank/DDBJ databases">
        <title>Sequencing of bacterial isolates from soil warming experiment in Harvard Forest, Massachusetts, USA.</title>
        <authorList>
            <person name="Deangelis K."/>
        </authorList>
    </citation>
    <scope>NUCLEOTIDE SEQUENCE [LARGE SCALE GENOMIC DNA]</scope>
    <source>
        <strain evidence="7 8">EB153</strain>
    </source>
</reference>
<evidence type="ECO:0000259" key="6">
    <source>
        <dbReference type="Pfam" id="PF00535"/>
    </source>
</evidence>
<protein>
    <submittedName>
        <fullName evidence="7">Glycosyl transferase family 2</fullName>
    </submittedName>
</protein>
<evidence type="ECO:0000313" key="8">
    <source>
        <dbReference type="Proteomes" id="UP000269669"/>
    </source>
</evidence>
<evidence type="ECO:0000256" key="5">
    <source>
        <dbReference type="ARBA" id="ARBA00023136"/>
    </source>
</evidence>
<dbReference type="Proteomes" id="UP000269669">
    <property type="component" value="Unassembled WGS sequence"/>
</dbReference>
<dbReference type="OrthoDB" id="9777873at2"/>
<dbReference type="PANTHER" id="PTHR43646">
    <property type="entry name" value="GLYCOSYLTRANSFERASE"/>
    <property type="match status" value="1"/>
</dbReference>
<keyword evidence="8" id="KW-1185">Reference proteome</keyword>
<dbReference type="EMBL" id="RSDW01000001">
    <property type="protein sequence ID" value="RSL19078.1"/>
    <property type="molecule type" value="Genomic_DNA"/>
</dbReference>
<dbReference type="InterPro" id="IPR029044">
    <property type="entry name" value="Nucleotide-diphossugar_trans"/>
</dbReference>
<evidence type="ECO:0000313" key="7">
    <source>
        <dbReference type="EMBL" id="RSL19078.1"/>
    </source>
</evidence>
<dbReference type="GO" id="GO:0005886">
    <property type="term" value="C:plasma membrane"/>
    <property type="evidence" value="ECO:0007669"/>
    <property type="project" value="UniProtKB-SubCell"/>
</dbReference>
<sequence length="240" mass="26070">MQIKHPAWHVAVLIPARNEELLIQRCLDSVLVARSLLPPLITSDLVVACDSSTDRTFELAAHILHSAGIVVRTRAAVVGHARALAARVALRRYAGPLQRCWLANTDADCCVPETWLLDQIGIADQGIDAIAGTISVDSFEEHPVGTAKRFQDSYIIHADGTHPHVHGANMGVRADTYLRAGGWRGLATAEDHDLWNRLMGKAVRQHSSSRVRVITSGRRRGRAPRGFANALVGCDEAASC</sequence>
<keyword evidence="2" id="KW-1003">Cell membrane</keyword>
<feature type="domain" description="Glycosyltransferase 2-like" evidence="6">
    <location>
        <begin position="12"/>
        <end position="165"/>
    </location>
</feature>
<organism evidence="7 8">
    <name type="scientific">Edaphobacter aggregans</name>
    <dbReference type="NCBI Taxonomy" id="570835"/>
    <lineage>
        <taxon>Bacteria</taxon>
        <taxon>Pseudomonadati</taxon>
        <taxon>Acidobacteriota</taxon>
        <taxon>Terriglobia</taxon>
        <taxon>Terriglobales</taxon>
        <taxon>Acidobacteriaceae</taxon>
        <taxon>Edaphobacter</taxon>
    </lineage>
</organism>
<proteinExistence type="predicted"/>
<keyword evidence="4 7" id="KW-0808">Transferase</keyword>
<evidence type="ECO:0000256" key="4">
    <source>
        <dbReference type="ARBA" id="ARBA00022679"/>
    </source>
</evidence>
<dbReference type="PANTHER" id="PTHR43646:SF2">
    <property type="entry name" value="GLYCOSYLTRANSFERASE 2-LIKE DOMAIN-CONTAINING PROTEIN"/>
    <property type="match status" value="1"/>
</dbReference>
<keyword evidence="3" id="KW-0328">Glycosyltransferase</keyword>
<evidence type="ECO:0000256" key="3">
    <source>
        <dbReference type="ARBA" id="ARBA00022676"/>
    </source>
</evidence>
<comment type="subcellular location">
    <subcellularLocation>
        <location evidence="1">Cell membrane</location>
    </subcellularLocation>
</comment>
<keyword evidence="5" id="KW-0472">Membrane</keyword>
<dbReference type="Gene3D" id="3.90.550.10">
    <property type="entry name" value="Spore Coat Polysaccharide Biosynthesis Protein SpsA, Chain A"/>
    <property type="match status" value="1"/>
</dbReference>
<dbReference type="AlphaFoldDB" id="A0A428MQC2"/>
<comment type="caution">
    <text evidence="7">The sequence shown here is derived from an EMBL/GenBank/DDBJ whole genome shotgun (WGS) entry which is preliminary data.</text>
</comment>
<name>A0A428MQC2_9BACT</name>
<dbReference type="GO" id="GO:0016757">
    <property type="term" value="F:glycosyltransferase activity"/>
    <property type="evidence" value="ECO:0007669"/>
    <property type="project" value="UniProtKB-KW"/>
</dbReference>
<dbReference type="Pfam" id="PF00535">
    <property type="entry name" value="Glycos_transf_2"/>
    <property type="match status" value="1"/>
</dbReference>
<dbReference type="InterPro" id="IPR001173">
    <property type="entry name" value="Glyco_trans_2-like"/>
</dbReference>
<evidence type="ECO:0000256" key="1">
    <source>
        <dbReference type="ARBA" id="ARBA00004236"/>
    </source>
</evidence>
<dbReference type="SUPFAM" id="SSF53448">
    <property type="entry name" value="Nucleotide-diphospho-sugar transferases"/>
    <property type="match status" value="1"/>
</dbReference>
<gene>
    <name evidence="7" type="ORF">EDE15_4699</name>
</gene>
<dbReference type="RefSeq" id="WP_125487346.1">
    <property type="nucleotide sequence ID" value="NZ_RSDW01000001.1"/>
</dbReference>